<dbReference type="EMBL" id="CP050869">
    <property type="protein sequence ID" value="QPG48623.1"/>
    <property type="molecule type" value="Genomic_DNA"/>
</dbReference>
<dbReference type="PANTHER" id="PTHR13305:SF0">
    <property type="entry name" value="H_ACA RIBONUCLEOPROTEIN COMPLEX SUBUNIT 3"/>
    <property type="match status" value="1"/>
</dbReference>
<evidence type="ECO:0000256" key="6">
    <source>
        <dbReference type="ARBA" id="ARBA00023274"/>
    </source>
</evidence>
<evidence type="ECO:0000313" key="30">
    <source>
        <dbReference type="Proteomes" id="UP000282269"/>
    </source>
</evidence>
<dbReference type="EMBL" id="CP011056">
    <property type="protein sequence ID" value="AYN75772.1"/>
    <property type="molecule type" value="Genomic_DNA"/>
</dbReference>
<dbReference type="PANTHER" id="PTHR13305">
    <property type="entry name" value="RIBOSOME BIOGENESIS PROTEIN NOP10"/>
    <property type="match status" value="1"/>
</dbReference>
<dbReference type="GO" id="GO:0006364">
    <property type="term" value="P:rRNA processing"/>
    <property type="evidence" value="ECO:0007669"/>
    <property type="project" value="UniProtKB-UniRule"/>
</dbReference>
<evidence type="ECO:0000256" key="1">
    <source>
        <dbReference type="ARBA" id="ARBA00002325"/>
    </source>
</evidence>
<evidence type="ECO:0000313" key="31">
    <source>
        <dbReference type="Proteomes" id="UP000594632"/>
    </source>
</evidence>
<evidence type="ECO:0000313" key="15">
    <source>
        <dbReference type="EMBL" id="AZF79214.1"/>
    </source>
</evidence>
<dbReference type="EMBL" id="CP011055">
    <property type="protein sequence ID" value="AYN75609.1"/>
    <property type="molecule type" value="Genomic_DNA"/>
</dbReference>
<dbReference type="Proteomes" id="UP000076770">
    <property type="component" value="Chromosome i"/>
</dbReference>
<evidence type="ECO:0000313" key="19">
    <source>
        <dbReference type="EMBL" id="SAI84633.1"/>
    </source>
</evidence>
<dbReference type="KEGG" id="ssof:SULC_03445"/>
<dbReference type="PATRIC" id="fig|2287.9.peg.1089"/>
<dbReference type="Proteomes" id="UP000273443">
    <property type="component" value="Chromosome"/>
</dbReference>
<dbReference type="Pfam" id="PF04135">
    <property type="entry name" value="Nop10p"/>
    <property type="match status" value="1"/>
</dbReference>
<dbReference type="GO" id="GO:0030515">
    <property type="term" value="F:snoRNA binding"/>
    <property type="evidence" value="ECO:0007669"/>
    <property type="project" value="InterPro"/>
</dbReference>
<dbReference type="KEGG" id="ssoa:SULA_03450"/>
<name>A0A157SZL6_SACSO</name>
<organism evidence="19 23">
    <name type="scientific">Saccharolobus solfataricus</name>
    <name type="common">Sulfolobus solfataricus</name>
    <dbReference type="NCBI Taxonomy" id="2287"/>
    <lineage>
        <taxon>Archaea</taxon>
        <taxon>Thermoproteota</taxon>
        <taxon>Thermoprotei</taxon>
        <taxon>Sulfolobales</taxon>
        <taxon>Sulfolobaceae</taxon>
        <taxon>Saccharolobus</taxon>
    </lineage>
</organism>
<dbReference type="EMBL" id="CP033236">
    <property type="protein sequence ID" value="AZF71363.1"/>
    <property type="molecule type" value="Genomic_DNA"/>
</dbReference>
<evidence type="ECO:0000313" key="21">
    <source>
        <dbReference type="Proteomes" id="UP000033085"/>
    </source>
</evidence>
<keyword evidence="4 7" id="KW-0690">Ribosome biogenesis</keyword>
<reference evidence="19" key="3">
    <citation type="submission" date="2016-04" db="EMBL/GenBank/DDBJ databases">
        <authorList>
            <person name="Evans L.H."/>
            <person name="Alamgir A."/>
            <person name="Owens N."/>
            <person name="Weber N.D."/>
            <person name="Virtaneva K."/>
            <person name="Barbian K."/>
            <person name="Babar A."/>
            <person name="Rosenke K."/>
        </authorList>
    </citation>
    <scope>NUCLEOTIDE SEQUENCE</scope>
    <source>
        <strain evidence="19">P1</strain>
    </source>
</reference>
<dbReference type="OrthoDB" id="7259at2157"/>
<dbReference type="SMR" id="A0A157SZL6"/>
<evidence type="ECO:0000313" key="25">
    <source>
        <dbReference type="Proteomes" id="UP000269431"/>
    </source>
</evidence>
<evidence type="ECO:0000313" key="14">
    <source>
        <dbReference type="EMBL" id="AZF76606.1"/>
    </source>
</evidence>
<evidence type="ECO:0000256" key="2">
    <source>
        <dbReference type="ARBA" id="ARBA00009462"/>
    </source>
</evidence>
<evidence type="ECO:0000313" key="16">
    <source>
        <dbReference type="EMBL" id="AZF81818.1"/>
    </source>
</evidence>
<dbReference type="EMBL" id="CP033237">
    <property type="protein sequence ID" value="AZF73983.1"/>
    <property type="molecule type" value="Genomic_DNA"/>
</dbReference>
<dbReference type="HAMAP" id="MF_00803">
    <property type="entry name" value="Nop10"/>
    <property type="match status" value="1"/>
</dbReference>
<dbReference type="GO" id="GO:0001522">
    <property type="term" value="P:pseudouridine synthesis"/>
    <property type="evidence" value="ECO:0007669"/>
    <property type="project" value="InterPro"/>
</dbReference>
<dbReference type="SUPFAM" id="SSF144210">
    <property type="entry name" value="Nop10-like SnoRNP"/>
    <property type="match status" value="1"/>
</dbReference>
<reference evidence="8" key="5">
    <citation type="submission" date="2018-10" db="EMBL/GenBank/DDBJ databases">
        <authorList>
            <person name="McCarthy S."/>
            <person name="Gradnigo J."/>
            <person name="Johnson T."/>
            <person name="Payne S."/>
            <person name="Lipzen A."/>
            <person name="Schackwitz W."/>
            <person name="Martin J."/>
            <person name="Moriyama E."/>
            <person name="Blum P."/>
        </authorList>
    </citation>
    <scope>NUCLEOTIDE SEQUENCE</scope>
    <source>
        <strain evidence="8">SARC-B</strain>
        <strain evidence="9">SARC-C</strain>
        <strain evidence="10">SULA</strain>
    </source>
</reference>
<dbReference type="EMBL" id="CP011057">
    <property type="protein sequence ID" value="AYP18606.1"/>
    <property type="molecule type" value="Genomic_DNA"/>
</dbReference>
<reference evidence="18 31" key="6">
    <citation type="journal article" date="2020" name="Nat. Commun.">
        <title>The structures of two archaeal type IV pili illuminate evolutionary relationships.</title>
        <authorList>
            <person name="Wang F."/>
            <person name="Baquero D.P."/>
            <person name="Su Z."/>
            <person name="Beltran L.C."/>
            <person name="Prangishvili D."/>
            <person name="Krupovic M."/>
            <person name="Egelman E.H."/>
        </authorList>
    </citation>
    <scope>NUCLEOTIDE SEQUENCE [LARGE SCALE GENOMIC DNA]</scope>
    <source>
        <strain evidence="18 31">POZ149</strain>
    </source>
</reference>
<evidence type="ECO:0000313" key="29">
    <source>
        <dbReference type="Proteomes" id="UP000278715"/>
    </source>
</evidence>
<dbReference type="Proteomes" id="UP000033106">
    <property type="component" value="Chromosome"/>
</dbReference>
<dbReference type="GeneID" id="44129982"/>
<keyword evidence="6 7" id="KW-0687">Ribonucleoprotein</keyword>
<dbReference type="EMBL" id="CP033235">
    <property type="protein sequence ID" value="AZF68743.1"/>
    <property type="molecule type" value="Genomic_DNA"/>
</dbReference>
<evidence type="ECO:0000256" key="7">
    <source>
        <dbReference type="HAMAP-Rule" id="MF_00803"/>
    </source>
</evidence>
<comment type="function">
    <text evidence="1 7">Involved in ribosome biogenesis; more specifically in 18S rRNA pseudouridylation and in cleavage of pre-rRNA.</text>
</comment>
<dbReference type="Proteomes" id="UP000033057">
    <property type="component" value="Chromosome"/>
</dbReference>
<dbReference type="InterPro" id="IPR023532">
    <property type="entry name" value="Nop10_arc-typ"/>
</dbReference>
<evidence type="ECO:0000313" key="27">
    <source>
        <dbReference type="Proteomes" id="UP000273443"/>
    </source>
</evidence>
<dbReference type="Proteomes" id="UP000282269">
    <property type="component" value="Chromosome"/>
</dbReference>
<evidence type="ECO:0000313" key="10">
    <source>
        <dbReference type="EMBL" id="AYP18606.1"/>
    </source>
</evidence>
<dbReference type="Gene3D" id="2.20.28.40">
    <property type="entry name" value="H/ACA ribonucleoprotein complex, subunit Nop10"/>
    <property type="match status" value="1"/>
</dbReference>
<dbReference type="InterPro" id="IPR036756">
    <property type="entry name" value="H/ACA_rnp_Nop10_sf"/>
</dbReference>
<evidence type="ECO:0000313" key="12">
    <source>
        <dbReference type="EMBL" id="AZF71363.1"/>
    </source>
</evidence>
<evidence type="ECO:0000313" key="20">
    <source>
        <dbReference type="Proteomes" id="UP000033057"/>
    </source>
</evidence>
<dbReference type="Proteomes" id="UP000269431">
    <property type="component" value="Chromosome"/>
</dbReference>
<evidence type="ECO:0000313" key="8">
    <source>
        <dbReference type="EMBL" id="AYN75609.1"/>
    </source>
</evidence>
<evidence type="ECO:0000313" key="11">
    <source>
        <dbReference type="EMBL" id="AZF68743.1"/>
    </source>
</evidence>
<dbReference type="RefSeq" id="WP_009989170.1">
    <property type="nucleotide sequence ID" value="NZ_CP011055.2"/>
</dbReference>
<keyword evidence="5 7" id="KW-0698">rRNA processing</keyword>
<accession>A0A157SZL6</accession>
<dbReference type="KEGG" id="ssol:SULB_03450"/>
<dbReference type="EMBL" id="CP033240">
    <property type="protein sequence ID" value="AZF81818.1"/>
    <property type="molecule type" value="Genomic_DNA"/>
</dbReference>
<dbReference type="OMA" id="FRIRKCP"/>
<evidence type="ECO:0000313" key="28">
    <source>
        <dbReference type="Proteomes" id="UP000275843"/>
    </source>
</evidence>
<evidence type="ECO:0000313" key="23">
    <source>
        <dbReference type="Proteomes" id="UP000076770"/>
    </source>
</evidence>
<dbReference type="EMBL" id="CP033239">
    <property type="protein sequence ID" value="AZF79214.1"/>
    <property type="molecule type" value="Genomic_DNA"/>
</dbReference>
<dbReference type="Proteomes" id="UP000278715">
    <property type="component" value="Chromosome"/>
</dbReference>
<sequence>MKWKMRKCPKDNIYTFKDTCQICGSKTVIPHPSRFSPEDKYVKYRIELKKGITLNC</sequence>
<evidence type="ECO:0000313" key="22">
    <source>
        <dbReference type="Proteomes" id="UP000033106"/>
    </source>
</evidence>
<evidence type="ECO:0000313" key="17">
    <source>
        <dbReference type="EMBL" id="AZF84393.1"/>
    </source>
</evidence>
<evidence type="ECO:0000256" key="4">
    <source>
        <dbReference type="ARBA" id="ARBA00022517"/>
    </source>
</evidence>
<dbReference type="EMBL" id="CP033238">
    <property type="protein sequence ID" value="AZF76606.1"/>
    <property type="molecule type" value="Genomic_DNA"/>
</dbReference>
<reference evidence="24 25" key="4">
    <citation type="journal article" date="2018" name="Proc. Natl. Acad. Sci. U.S.A.">
        <title>Nonmutational mechanism of inheritance in the Archaeon Sulfolobus solfataricus.</title>
        <authorList>
            <person name="Payne S."/>
            <person name="McCarthy S."/>
            <person name="Johnson T."/>
            <person name="North E."/>
            <person name="Blum P."/>
        </authorList>
    </citation>
    <scope>NUCLEOTIDE SEQUENCE [LARGE SCALE GENOMIC DNA]</scope>
    <source>
        <strain evidence="12 24">SARC-H</strain>
        <strain evidence="13 28">SARC-I</strain>
        <strain evidence="15 29">SARC-N</strain>
        <strain evidence="16 30">SARC-O</strain>
        <strain evidence="17 25">SUL120</strain>
        <strain evidence="11 26">SULG</strain>
        <strain evidence="14 27">SULM</strain>
    </source>
</reference>
<dbReference type="Proteomes" id="UP000275843">
    <property type="component" value="Chromosome"/>
</dbReference>
<evidence type="ECO:0000313" key="24">
    <source>
        <dbReference type="Proteomes" id="UP000267993"/>
    </source>
</evidence>
<reference evidence="20 21" key="1">
    <citation type="journal article" date="2015" name="Genome Announc.">
        <title>Complete Genome Sequence of Sulfolobus solfataricus Strain 98/2 and Evolved Derivatives.</title>
        <authorList>
            <person name="McCarthy S."/>
            <person name="Gradnigo J."/>
            <person name="Johnson T."/>
            <person name="Payne S."/>
            <person name="Lipzen A."/>
            <person name="Martin J."/>
            <person name="Schackwitz W."/>
            <person name="Moriyama E."/>
            <person name="Blum P."/>
        </authorList>
    </citation>
    <scope>NUCLEOTIDE SEQUENCE [LARGE SCALE GENOMIC DNA]</scope>
    <source>
        <strain evidence="20">98/2 SULC</strain>
        <strain evidence="8">SARC-B</strain>
        <strain evidence="9">SARC-C</strain>
        <strain evidence="10 22">SULA</strain>
        <strain evidence="21">SULB</strain>
    </source>
</reference>
<dbReference type="EMBL" id="LT549890">
    <property type="protein sequence ID" value="SAI84633.1"/>
    <property type="molecule type" value="Genomic_DNA"/>
</dbReference>
<proteinExistence type="inferred from homology"/>
<reference evidence="23" key="2">
    <citation type="submission" date="2016-04" db="EMBL/GenBank/DDBJ databases">
        <authorList>
            <person name="Shah S.A."/>
            <person name="Garrett R.A."/>
        </authorList>
    </citation>
    <scope>NUCLEOTIDE SEQUENCE [LARGE SCALE GENOMIC DNA]</scope>
    <source>
        <strain evidence="23">ATCC 35091 / DSM 1616 / JCM 8930 / NBRC 15331 / P1</strain>
    </source>
</reference>
<dbReference type="EMBL" id="CP033241">
    <property type="protein sequence ID" value="AZF84393.1"/>
    <property type="molecule type" value="Genomic_DNA"/>
</dbReference>
<dbReference type="InterPro" id="IPR007264">
    <property type="entry name" value="H/ACA_rnp_Nop10"/>
</dbReference>
<evidence type="ECO:0000256" key="3">
    <source>
        <dbReference type="ARBA" id="ARBA00018821"/>
    </source>
</evidence>
<evidence type="ECO:0000313" key="26">
    <source>
        <dbReference type="Proteomes" id="UP000273194"/>
    </source>
</evidence>
<dbReference type="Proteomes" id="UP000273194">
    <property type="component" value="Chromosome"/>
</dbReference>
<dbReference type="Proteomes" id="UP000594632">
    <property type="component" value="Chromosome"/>
</dbReference>
<dbReference type="Proteomes" id="UP000267993">
    <property type="component" value="Chromosome"/>
</dbReference>
<dbReference type="AlphaFoldDB" id="A0A157SZL6"/>
<dbReference type="GO" id="GO:1990904">
    <property type="term" value="C:ribonucleoprotein complex"/>
    <property type="evidence" value="ECO:0007669"/>
    <property type="project" value="UniProtKB-KW"/>
</dbReference>
<evidence type="ECO:0000313" key="9">
    <source>
        <dbReference type="EMBL" id="AYN75772.1"/>
    </source>
</evidence>
<evidence type="ECO:0000313" key="18">
    <source>
        <dbReference type="EMBL" id="QPG48623.1"/>
    </source>
</evidence>
<protein>
    <recommendedName>
        <fullName evidence="3 7">Ribosome biogenesis protein Nop10</fullName>
    </recommendedName>
</protein>
<dbReference type="NCBIfam" id="NF009623">
    <property type="entry name" value="PRK13130.1"/>
    <property type="match status" value="1"/>
</dbReference>
<gene>
    <name evidence="7" type="primary">nop10</name>
    <name evidence="18" type="ORF">HFC64_00220</name>
    <name evidence="19" type="ORF">SSOP1_1079</name>
    <name evidence="10" type="ORF">SULA_03450</name>
    <name evidence="8" type="ORF">SULB_03450</name>
    <name evidence="9" type="ORF">SULC_03445</name>
    <name evidence="11" type="ORF">SULG_10365</name>
    <name evidence="12" type="ORF">SULH_10365</name>
    <name evidence="13" type="ORF">SULI_10365</name>
    <name evidence="14" type="ORF">SULM_10355</name>
    <name evidence="15" type="ORF">SULN_10355</name>
    <name evidence="16" type="ORF">SULO_10365</name>
    <name evidence="17" type="ORF">SULZ_10300</name>
</gene>
<dbReference type="GeneID" id="1454094"/>
<comment type="similarity">
    <text evidence="2 7">Belongs to the NOP10 family.</text>
</comment>
<evidence type="ECO:0000256" key="5">
    <source>
        <dbReference type="ARBA" id="ARBA00022552"/>
    </source>
</evidence>
<evidence type="ECO:0000313" key="13">
    <source>
        <dbReference type="EMBL" id="AZF73983.1"/>
    </source>
</evidence>
<dbReference type="Proteomes" id="UP000033085">
    <property type="component" value="Chromosome"/>
</dbReference>